<feature type="signal peptide" evidence="1">
    <location>
        <begin position="1"/>
        <end position="34"/>
    </location>
</feature>
<feature type="chain" id="PRO_5032584844" evidence="1">
    <location>
        <begin position="35"/>
        <end position="535"/>
    </location>
</feature>
<dbReference type="AlphaFoldDB" id="A0A812YEM7"/>
<accession>A0A812YEM7</accession>
<dbReference type="Pfam" id="PF00849">
    <property type="entry name" value="PseudoU_synth_2"/>
    <property type="match status" value="1"/>
</dbReference>
<feature type="domain" description="Pseudouridine synthase RsuA/RluA-like" evidence="2">
    <location>
        <begin position="167"/>
        <end position="319"/>
    </location>
</feature>
<protein>
    <submittedName>
        <fullName evidence="3">RIB2 protein</fullName>
    </submittedName>
</protein>
<dbReference type="PANTHER" id="PTHR21600">
    <property type="entry name" value="MITOCHONDRIAL RNA PSEUDOURIDINE SYNTHASE"/>
    <property type="match status" value="1"/>
</dbReference>
<dbReference type="EMBL" id="CAJNJA010041164">
    <property type="protein sequence ID" value="CAE7772518.1"/>
    <property type="molecule type" value="Genomic_DNA"/>
</dbReference>
<gene>
    <name evidence="3" type="primary">RIB2</name>
    <name evidence="3" type="ORF">SNEC2469_LOCUS22580</name>
</gene>
<dbReference type="SUPFAM" id="SSF55120">
    <property type="entry name" value="Pseudouridine synthase"/>
    <property type="match status" value="1"/>
</dbReference>
<dbReference type="GO" id="GO:0000455">
    <property type="term" value="P:enzyme-directed rRNA pseudouridine synthesis"/>
    <property type="evidence" value="ECO:0007669"/>
    <property type="project" value="TreeGrafter"/>
</dbReference>
<dbReference type="GO" id="GO:0009982">
    <property type="term" value="F:pseudouridine synthase activity"/>
    <property type="evidence" value="ECO:0007669"/>
    <property type="project" value="InterPro"/>
</dbReference>
<comment type="caution">
    <text evidence="3">The sequence shown here is derived from an EMBL/GenBank/DDBJ whole genome shotgun (WGS) entry which is preliminary data.</text>
</comment>
<dbReference type="InterPro" id="IPR006145">
    <property type="entry name" value="PsdUridine_synth_RsuA/RluA"/>
</dbReference>
<evidence type="ECO:0000256" key="1">
    <source>
        <dbReference type="SAM" id="SignalP"/>
    </source>
</evidence>
<dbReference type="Proteomes" id="UP000601435">
    <property type="component" value="Unassembled WGS sequence"/>
</dbReference>
<sequence length="535" mass="58972">MIKRSQRNGSCPATLSKLGTLLLLCAAGFSILRAHCSLASCVAAPQVFREHGVLYAAPYDHEVRVKIGSITGQRIGDAIRTAQEALALDENAELPGMFNFISPSWWLRQLNRGGIQVERCAWQHLEFERVDADYVVKEGDRARLMIHVHERAAPDVEIPIVYEDRDFLAVSKPASVDLTKNPGYGSVRLSVLGMLEDMGYTNIYPAHRIDKPVSGVLCLGKNKKALSRLMRCIRNRKVQKTYLARTVGGPDEGGFRIQAPLDVVLDNSTNKNVAVASASGKRSESIVEDVFARHGDSTATLGVRILTGRYHQVRCHLQHAGWPIANDPVYGGVPQLGQEIFNGTRARQMIEEHQIEGCTSCEYFRNVATGVEPCPRLDPTIWLHSWRYNFPTLGLSFEAPPPEWAAIASQALDRFADLLAAISELFSDTQTVAFNGGALFFNLRYFIEVQRGSIVACSCSDTARHALRSACGIPCSCKGGASERVAVAGGGRSSRRGGRWQRYCQVFARRLAVTGWGLPFGLHLVQQGMWQFTKG</sequence>
<evidence type="ECO:0000313" key="3">
    <source>
        <dbReference type="EMBL" id="CAE7772518.1"/>
    </source>
</evidence>
<organism evidence="3 4">
    <name type="scientific">Symbiodinium necroappetens</name>
    <dbReference type="NCBI Taxonomy" id="1628268"/>
    <lineage>
        <taxon>Eukaryota</taxon>
        <taxon>Sar</taxon>
        <taxon>Alveolata</taxon>
        <taxon>Dinophyceae</taxon>
        <taxon>Suessiales</taxon>
        <taxon>Symbiodiniaceae</taxon>
        <taxon>Symbiodinium</taxon>
    </lineage>
</organism>
<dbReference type="PANTHER" id="PTHR21600:SF40">
    <property type="entry name" value="PSEUDOURIDYLATE SYNTHASE RPUSD2"/>
    <property type="match status" value="1"/>
</dbReference>
<keyword evidence="4" id="KW-1185">Reference proteome</keyword>
<keyword evidence="1" id="KW-0732">Signal</keyword>
<name>A0A812YEM7_9DINO</name>
<evidence type="ECO:0000313" key="4">
    <source>
        <dbReference type="Proteomes" id="UP000601435"/>
    </source>
</evidence>
<evidence type="ECO:0000259" key="2">
    <source>
        <dbReference type="Pfam" id="PF00849"/>
    </source>
</evidence>
<dbReference type="GO" id="GO:0003723">
    <property type="term" value="F:RNA binding"/>
    <property type="evidence" value="ECO:0007669"/>
    <property type="project" value="InterPro"/>
</dbReference>
<reference evidence="3" key="1">
    <citation type="submission" date="2021-02" db="EMBL/GenBank/DDBJ databases">
        <authorList>
            <person name="Dougan E. K."/>
            <person name="Rhodes N."/>
            <person name="Thang M."/>
            <person name="Chan C."/>
        </authorList>
    </citation>
    <scope>NUCLEOTIDE SEQUENCE</scope>
</reference>
<dbReference type="InterPro" id="IPR050188">
    <property type="entry name" value="RluA_PseudoU_synthase"/>
</dbReference>
<dbReference type="InterPro" id="IPR020103">
    <property type="entry name" value="PsdUridine_synth_cat_dom_sf"/>
</dbReference>
<proteinExistence type="predicted"/>
<dbReference type="Gene3D" id="3.30.2350.10">
    <property type="entry name" value="Pseudouridine synthase"/>
    <property type="match status" value="1"/>
</dbReference>
<dbReference type="OrthoDB" id="424794at2759"/>